<name>E7FP89_9LACO</name>
<protein>
    <submittedName>
        <fullName evidence="1">Uncharacterized protein</fullName>
    </submittedName>
</protein>
<evidence type="ECO:0000313" key="2">
    <source>
        <dbReference type="Proteomes" id="UP000004099"/>
    </source>
</evidence>
<reference evidence="1 2" key="1">
    <citation type="submission" date="2011-01" db="EMBL/GenBank/DDBJ databases">
        <authorList>
            <person name="Muzny D."/>
            <person name="Qin X."/>
            <person name="Buhay C."/>
            <person name="Dugan-Rocha S."/>
            <person name="Ding Y."/>
            <person name="Chen G."/>
            <person name="Hawes A."/>
            <person name="Holder M."/>
            <person name="Jhangiani S."/>
            <person name="Johnson A."/>
            <person name="Khan Z."/>
            <person name="Li Z."/>
            <person name="Liu W."/>
            <person name="Liu X."/>
            <person name="Perez L."/>
            <person name="Shen H."/>
            <person name="Wang Q."/>
            <person name="Watt J."/>
            <person name="Xi L."/>
            <person name="Xin Y."/>
            <person name="Zhou J."/>
            <person name="Deng J."/>
            <person name="Jiang H."/>
            <person name="Liu Y."/>
            <person name="Qu J."/>
            <person name="Song X.-Z."/>
            <person name="Zhang L."/>
            <person name="Villasana D."/>
            <person name="Johnson A."/>
            <person name="Liu J."/>
            <person name="Liyanage D."/>
            <person name="Lorensuhewa L."/>
            <person name="Robinson T."/>
            <person name="Song A."/>
            <person name="Song B.-B."/>
            <person name="Dinh H."/>
            <person name="Thornton R."/>
            <person name="Coyle M."/>
            <person name="Francisco L."/>
            <person name="Jackson L."/>
            <person name="Javaid M."/>
            <person name="Korchina V."/>
            <person name="Kovar C."/>
            <person name="Mata R."/>
            <person name="Mathew T."/>
            <person name="Ngo R."/>
            <person name="Nguyen L."/>
            <person name="Nguyen N."/>
            <person name="Okwuonu G."/>
            <person name="Ongeri F."/>
            <person name="Pham C."/>
            <person name="Simmons D."/>
            <person name="Wilczek-Boney K."/>
            <person name="Hale W."/>
            <person name="Jakkamsetti A."/>
            <person name="Pham P."/>
            <person name="Ruth R."/>
            <person name="San Lucas F."/>
            <person name="Warren J."/>
            <person name="Zhang J."/>
            <person name="Zhao Z."/>
            <person name="Zhou C."/>
            <person name="Zhu D."/>
            <person name="Lee S."/>
            <person name="Bess C."/>
            <person name="Blankenburg K."/>
            <person name="Forbes L."/>
            <person name="Fu Q."/>
            <person name="Gubbala S."/>
            <person name="Hirani K."/>
            <person name="Jayaseelan J.C."/>
            <person name="Lara F."/>
            <person name="Munidasa M."/>
            <person name="Palculict T."/>
            <person name="Patil S."/>
            <person name="Pu L.-L."/>
            <person name="Saada N."/>
            <person name="Tang L."/>
            <person name="Weissenberger G."/>
            <person name="Zhu Y."/>
            <person name="Hemphill L."/>
            <person name="Shang Y."/>
            <person name="Youmans B."/>
            <person name="Ayvaz T."/>
            <person name="Ross M."/>
            <person name="Santibanez J."/>
            <person name="Aqrawi P."/>
            <person name="Gross S."/>
            <person name="Joshi V."/>
            <person name="Fowler G."/>
            <person name="Nazareth L."/>
            <person name="Reid J."/>
            <person name="Worley K."/>
            <person name="Petrosino J."/>
            <person name="Highlander S."/>
            <person name="Gibbs R."/>
        </authorList>
    </citation>
    <scope>NUCLEOTIDE SEQUENCE [LARGE SCALE GENOMIC DNA]</scope>
    <source>
        <strain evidence="1 2">ATCC 25644</strain>
    </source>
</reference>
<sequence>MALKKTIVLTDTIENANGDEIAEMQTYLTGDGSTPVIRTMGLSEPIGYSDDGRAILPEQDDKVIEKRQQEFMAAAIGEQKTLCKENGIDPSLVNIIGAENKEDK</sequence>
<dbReference type="HOGENOM" id="CLU_2246599_0_0_9"/>
<accession>E7FP89</accession>
<dbReference type="PATRIC" id="fig|525362.12.peg.665"/>
<proteinExistence type="predicted"/>
<dbReference type="Proteomes" id="UP000004099">
    <property type="component" value="Unassembled WGS sequence"/>
</dbReference>
<organism evidence="1 2">
    <name type="scientific">Ligilactobacillus ruminis ATCC 25644</name>
    <dbReference type="NCBI Taxonomy" id="525362"/>
    <lineage>
        <taxon>Bacteria</taxon>
        <taxon>Bacillati</taxon>
        <taxon>Bacillota</taxon>
        <taxon>Bacilli</taxon>
        <taxon>Lactobacillales</taxon>
        <taxon>Lactobacillaceae</taxon>
        <taxon>Ligilactobacillus</taxon>
    </lineage>
</organism>
<dbReference type="EMBL" id="ACGS02000027">
    <property type="protein sequence ID" value="EFZ35131.1"/>
    <property type="molecule type" value="Genomic_DNA"/>
</dbReference>
<dbReference type="RefSeq" id="WP_003698228.1">
    <property type="nucleotide sequence ID" value="NZ_AFYE01000075.1"/>
</dbReference>
<dbReference type="AlphaFoldDB" id="E7FP89"/>
<comment type="caution">
    <text evidence="1">The sequence shown here is derived from an EMBL/GenBank/DDBJ whole genome shotgun (WGS) entry which is preliminary data.</text>
</comment>
<gene>
    <name evidence="1" type="ORF">HMPREF0542_10716</name>
</gene>
<evidence type="ECO:0000313" key="1">
    <source>
        <dbReference type="EMBL" id="EFZ35131.1"/>
    </source>
</evidence>